<reference evidence="2" key="1">
    <citation type="submission" date="2018-01" db="EMBL/GenBank/DDBJ databases">
        <authorList>
            <person name="Kerou L M."/>
        </authorList>
    </citation>
    <scope>NUCLEOTIDE SEQUENCE [LARGE SCALE GENOMIC DNA]</scope>
    <source>
        <strain evidence="2">SCU2</strain>
    </source>
</reference>
<sequence length="185" mass="21419">MVDYMLLYPRTVSLVRGLIHLIRKDEVKDGPLYLLVRRDARDIMEAFLAEGFHKLLFCENRKRMQIGHGLTKMLNKGWEMHVRLMRVNGIEDAIAVGGEVEISRRYIQHIFSARGAVLYELADMLKRSGIDYKIWNANLNEYVSRIIDNHQIRLRGIPLLVPWVPSCFVGGGYGLIHLLRFLGMI</sequence>
<name>A0A2K5AR75_9ARCH</name>
<organism evidence="1 2">
    <name type="scientific">Candidatus Nitrosocaldus cavascurensis</name>
    <dbReference type="NCBI Taxonomy" id="2058097"/>
    <lineage>
        <taxon>Archaea</taxon>
        <taxon>Nitrososphaerota</taxon>
        <taxon>Nitrososphaeria</taxon>
        <taxon>Candidatus Nitrosocaldales</taxon>
        <taxon>Candidatus Nitrosocaldaceae</taxon>
        <taxon>Candidatus Nitrosocaldus</taxon>
    </lineage>
</organism>
<dbReference type="AlphaFoldDB" id="A0A2K5AR75"/>
<protein>
    <submittedName>
        <fullName evidence="1">Uncharacterized protein</fullName>
    </submittedName>
</protein>
<evidence type="ECO:0000313" key="1">
    <source>
        <dbReference type="EMBL" id="SPC34152.1"/>
    </source>
</evidence>
<gene>
    <name evidence="1" type="ORF">NCAV_0975</name>
</gene>
<dbReference type="RefSeq" id="WP_148695182.1">
    <property type="nucleotide sequence ID" value="NZ_LT981265.1"/>
</dbReference>
<accession>A0A2K5AR75</accession>
<proteinExistence type="predicted"/>
<dbReference type="Proteomes" id="UP000236248">
    <property type="component" value="Chromosome NCAV"/>
</dbReference>
<keyword evidence="2" id="KW-1185">Reference proteome</keyword>
<dbReference type="GeneID" id="41595018"/>
<dbReference type="EMBL" id="LT981265">
    <property type="protein sequence ID" value="SPC34152.1"/>
    <property type="molecule type" value="Genomic_DNA"/>
</dbReference>
<dbReference type="KEGG" id="ncv:NCAV_0975"/>
<evidence type="ECO:0000313" key="2">
    <source>
        <dbReference type="Proteomes" id="UP000236248"/>
    </source>
</evidence>